<dbReference type="PANTHER" id="PTHR43595">
    <property type="entry name" value="37S RIBOSOMAL PROTEIN S26, MITOCHONDRIAL"/>
    <property type="match status" value="1"/>
</dbReference>
<dbReference type="Gene3D" id="3.55.40.20">
    <property type="entry name" value="Iron/manganese superoxide dismutase, C-terminal domain"/>
    <property type="match status" value="1"/>
</dbReference>
<gene>
    <name evidence="3" type="ORF">L228DRAFT_276054</name>
</gene>
<dbReference type="Proteomes" id="UP000076632">
    <property type="component" value="Unassembled WGS sequence"/>
</dbReference>
<dbReference type="InterPro" id="IPR036324">
    <property type="entry name" value="Mn/Fe_SOD_N_sf"/>
</dbReference>
<dbReference type="InParanoid" id="A0A165IF44"/>
<organism evidence="3 4">
    <name type="scientific">Xylona heveae (strain CBS 132557 / TC161)</name>
    <dbReference type="NCBI Taxonomy" id="1328760"/>
    <lineage>
        <taxon>Eukaryota</taxon>
        <taxon>Fungi</taxon>
        <taxon>Dikarya</taxon>
        <taxon>Ascomycota</taxon>
        <taxon>Pezizomycotina</taxon>
        <taxon>Xylonomycetes</taxon>
        <taxon>Xylonales</taxon>
        <taxon>Xylonaceae</taxon>
        <taxon>Xylona</taxon>
    </lineage>
</organism>
<dbReference type="GO" id="GO:0005737">
    <property type="term" value="C:cytoplasm"/>
    <property type="evidence" value="ECO:0007669"/>
    <property type="project" value="TreeGrafter"/>
</dbReference>
<dbReference type="GO" id="GO:0046872">
    <property type="term" value="F:metal ion binding"/>
    <property type="evidence" value="ECO:0007669"/>
    <property type="project" value="InterPro"/>
</dbReference>
<reference evidence="3 4" key="1">
    <citation type="journal article" date="2016" name="Fungal Biol.">
        <title>The genome of Xylona heveae provides a window into fungal endophytism.</title>
        <authorList>
            <person name="Gazis R."/>
            <person name="Kuo A."/>
            <person name="Riley R."/>
            <person name="LaButti K."/>
            <person name="Lipzen A."/>
            <person name="Lin J."/>
            <person name="Amirebrahimi M."/>
            <person name="Hesse C.N."/>
            <person name="Spatafora J.W."/>
            <person name="Henrissat B."/>
            <person name="Hainaut M."/>
            <person name="Grigoriev I.V."/>
            <person name="Hibbett D.S."/>
        </authorList>
    </citation>
    <scope>NUCLEOTIDE SEQUENCE [LARGE SCALE GENOMIC DNA]</scope>
    <source>
        <strain evidence="3 4">TC161</strain>
    </source>
</reference>
<evidence type="ECO:0000259" key="2">
    <source>
        <dbReference type="Pfam" id="PF02777"/>
    </source>
</evidence>
<evidence type="ECO:0000256" key="1">
    <source>
        <dbReference type="ARBA" id="ARBA00037226"/>
    </source>
</evidence>
<dbReference type="GeneID" id="28900756"/>
<dbReference type="RefSeq" id="XP_018190360.1">
    <property type="nucleotide sequence ID" value="XM_018335619.1"/>
</dbReference>
<comment type="function">
    <text evidence="1">Component of the mitochondrial ribosome (mitoribosome), a dedicated translation machinery responsible for the synthesis of mitochondrial genome-encoded proteins, including at least some of the essential transmembrane subunits of the mitochondrial respiratory chain. The mitoribosomes are attached to the mitochondrial inner membrane and translation products are cotranslationally integrated into the membrane.</text>
</comment>
<proteinExistence type="predicted"/>
<dbReference type="Pfam" id="PF02777">
    <property type="entry name" value="Sod_Fe_C"/>
    <property type="match status" value="2"/>
</dbReference>
<name>A0A165IF44_XYLHT</name>
<dbReference type="OMA" id="MTAREPN"/>
<dbReference type="FunCoup" id="A0A165IF44">
    <property type="interactions" value="110"/>
</dbReference>
<dbReference type="SUPFAM" id="SSF54719">
    <property type="entry name" value="Fe,Mn superoxide dismutase (SOD), C-terminal domain"/>
    <property type="match status" value="1"/>
</dbReference>
<dbReference type="GO" id="GO:0004784">
    <property type="term" value="F:superoxide dismutase activity"/>
    <property type="evidence" value="ECO:0007669"/>
    <property type="project" value="InterPro"/>
</dbReference>
<dbReference type="AlphaFoldDB" id="A0A165IF44"/>
<accession>A0A165IF44</accession>
<sequence length="303" mass="33915">MLLQRLTRATPRALNPSIQRPIISSSAPQCRRIHHVPPLTHDASFKTEGVPSLFSAEGFDLAWTQYQRLMVEKLNLLTGGTPDENATTKTLLLTYARQSDMASLFNHASMAHNNHFFFNCLVRLIIHISPKSTIIPKPFADKLAEDFSSVETFRQEFIATANAMFGPGFVWLVKTEDHQLRILTTYLAGSPYPGAHWRRQPVDMTNQSIESAGGLSGADYARQTTVQNKVGKIGSASGQPREPAPGGINLTPLLCVNTWEHVWLRDWGIGGKRAFLEAWWDKIDWEVVYNNSDTMKGRKVGLL</sequence>
<dbReference type="OrthoDB" id="275227at2759"/>
<protein>
    <submittedName>
        <fullName evidence="3">Manganese and iron superoxide dismutase</fullName>
    </submittedName>
</protein>
<dbReference type="SUPFAM" id="SSF46609">
    <property type="entry name" value="Fe,Mn superoxide dismutase (SOD), N-terminal domain"/>
    <property type="match status" value="1"/>
</dbReference>
<dbReference type="STRING" id="1328760.A0A165IF44"/>
<dbReference type="InterPro" id="IPR019832">
    <property type="entry name" value="Mn/Fe_SOD_C"/>
</dbReference>
<evidence type="ECO:0000313" key="3">
    <source>
        <dbReference type="EMBL" id="KZF24805.1"/>
    </source>
</evidence>
<feature type="domain" description="Manganese/iron superoxide dismutase C-terminal" evidence="2">
    <location>
        <begin position="139"/>
        <end position="192"/>
    </location>
</feature>
<evidence type="ECO:0000313" key="4">
    <source>
        <dbReference type="Proteomes" id="UP000076632"/>
    </source>
</evidence>
<dbReference type="EMBL" id="KV407456">
    <property type="protein sequence ID" value="KZF24805.1"/>
    <property type="molecule type" value="Genomic_DNA"/>
</dbReference>
<dbReference type="InterPro" id="IPR036314">
    <property type="entry name" value="SOD_C_sf"/>
</dbReference>
<feature type="domain" description="Manganese/iron superoxide dismutase C-terminal" evidence="2">
    <location>
        <begin position="249"/>
        <end position="290"/>
    </location>
</feature>
<dbReference type="PANTHER" id="PTHR43595:SF2">
    <property type="entry name" value="SMALL RIBOSOMAL SUBUNIT PROTEIN MS42"/>
    <property type="match status" value="1"/>
</dbReference>
<keyword evidence="4" id="KW-1185">Reference proteome</keyword>